<feature type="chain" id="PRO_5037538984" evidence="2">
    <location>
        <begin position="36"/>
        <end position="251"/>
    </location>
</feature>
<evidence type="ECO:0000256" key="2">
    <source>
        <dbReference type="SAM" id="SignalP"/>
    </source>
</evidence>
<accession>A0A977PVQ0</accession>
<feature type="region of interest" description="Disordered" evidence="1">
    <location>
        <begin position="182"/>
        <end position="221"/>
    </location>
</feature>
<dbReference type="KEGG" id="wna:KA717_35215"/>
<dbReference type="EMBL" id="CP073041">
    <property type="protein sequence ID" value="UXE60702.1"/>
    <property type="molecule type" value="Genomic_DNA"/>
</dbReference>
<dbReference type="Proteomes" id="UP001065613">
    <property type="component" value="Chromosome"/>
</dbReference>
<keyword evidence="2" id="KW-0732">Signal</keyword>
<dbReference type="InterPro" id="IPR026374">
    <property type="entry name" value="Cyano_PEP"/>
</dbReference>
<evidence type="ECO:0000256" key="1">
    <source>
        <dbReference type="SAM" id="MobiDB-lite"/>
    </source>
</evidence>
<sequence length="251" mass="24791">MKNIKNNIPQGLLSVAGAIALATMSAPMMAGSASAATVSFQVGTAATGSVDVDYDVKISDIAGGVQIDVNQAATSPNSADILGLFFNVQPGNASNFGITSASQFTKLAGDAITQVCFNATSCGSGNNINGGTMPSSFDIGMKLGSTGSSGGLVKFSSFTIASASLTTANFLNQAFAVRAQTAGSNPTTGGSGSVKELGFAPSTVDTITPPPPGGGGGTGAVPEPLTMLGAGAAVAFGSYFKKRANKNDRKA</sequence>
<name>A0A977PVQ0_9CYAN</name>
<gene>
    <name evidence="3" type="ORF">KA717_35215</name>
</gene>
<evidence type="ECO:0000313" key="3">
    <source>
        <dbReference type="EMBL" id="UXE60702.1"/>
    </source>
</evidence>
<proteinExistence type="predicted"/>
<organism evidence="3">
    <name type="scientific">Woronichinia naegeliana WA131</name>
    <dbReference type="NCBI Taxonomy" id="2824559"/>
    <lineage>
        <taxon>Bacteria</taxon>
        <taxon>Bacillati</taxon>
        <taxon>Cyanobacteriota</taxon>
        <taxon>Cyanophyceae</taxon>
        <taxon>Synechococcales</taxon>
        <taxon>Coelosphaeriaceae</taxon>
        <taxon>Woronichinia</taxon>
    </lineage>
</organism>
<dbReference type="AlphaFoldDB" id="A0A977PVQ0"/>
<reference evidence="3" key="1">
    <citation type="submission" date="2021-04" db="EMBL/GenBank/DDBJ databases">
        <title>Genome sequence of Woronichinia naegeliana from Washington state freshwater lake bloom.</title>
        <authorList>
            <person name="Dreher T.W."/>
        </authorList>
    </citation>
    <scope>NUCLEOTIDE SEQUENCE</scope>
    <source>
        <strain evidence="3">WA131</strain>
    </source>
</reference>
<feature type="signal peptide" evidence="2">
    <location>
        <begin position="1"/>
        <end position="35"/>
    </location>
</feature>
<dbReference type="NCBIfam" id="TIGR04155">
    <property type="entry name" value="cyano_PEP"/>
    <property type="match status" value="1"/>
</dbReference>
<protein>
    <submittedName>
        <fullName evidence="3">PEP-CTERM sorting domain-containing protein</fullName>
    </submittedName>
</protein>